<organism evidence="1 2">
    <name type="scientific">Centaurea solstitialis</name>
    <name type="common">yellow star-thistle</name>
    <dbReference type="NCBI Taxonomy" id="347529"/>
    <lineage>
        <taxon>Eukaryota</taxon>
        <taxon>Viridiplantae</taxon>
        <taxon>Streptophyta</taxon>
        <taxon>Embryophyta</taxon>
        <taxon>Tracheophyta</taxon>
        <taxon>Spermatophyta</taxon>
        <taxon>Magnoliopsida</taxon>
        <taxon>eudicotyledons</taxon>
        <taxon>Gunneridae</taxon>
        <taxon>Pentapetalae</taxon>
        <taxon>asterids</taxon>
        <taxon>campanulids</taxon>
        <taxon>Asterales</taxon>
        <taxon>Asteraceae</taxon>
        <taxon>Carduoideae</taxon>
        <taxon>Cardueae</taxon>
        <taxon>Centaureinae</taxon>
        <taxon>Centaurea</taxon>
    </lineage>
</organism>
<reference evidence="1" key="1">
    <citation type="submission" date="2023-03" db="EMBL/GenBank/DDBJ databases">
        <title>Chromosome-scale reference genome and RAD-based genetic map of yellow starthistle (Centaurea solstitialis) reveal putative structural variation and QTLs associated with invader traits.</title>
        <authorList>
            <person name="Reatini B."/>
            <person name="Cang F.A."/>
            <person name="Jiang Q."/>
            <person name="Mckibben M.T.W."/>
            <person name="Barker M.S."/>
            <person name="Rieseberg L.H."/>
            <person name="Dlugosch K.M."/>
        </authorList>
    </citation>
    <scope>NUCLEOTIDE SEQUENCE</scope>
    <source>
        <strain evidence="1">CAN-66</strain>
        <tissue evidence="1">Leaf</tissue>
    </source>
</reference>
<gene>
    <name evidence="1" type="ORF">OSB04_015499</name>
</gene>
<evidence type="ECO:0000313" key="1">
    <source>
        <dbReference type="EMBL" id="KAJ9551454.1"/>
    </source>
</evidence>
<proteinExistence type="predicted"/>
<protein>
    <submittedName>
        <fullName evidence="1">Uncharacterized protein</fullName>
    </submittedName>
</protein>
<evidence type="ECO:0000313" key="2">
    <source>
        <dbReference type="Proteomes" id="UP001172457"/>
    </source>
</evidence>
<accession>A0AA38T0T1</accession>
<dbReference type="EMBL" id="JARYMX010000004">
    <property type="protein sequence ID" value="KAJ9551454.1"/>
    <property type="molecule type" value="Genomic_DNA"/>
</dbReference>
<keyword evidence="2" id="KW-1185">Reference proteome</keyword>
<name>A0AA38T0T1_9ASTR</name>
<sequence length="61" mass="6772">MTSLGTLLDKNFEWVHIRSQDYHTPLTNNFTAAHIGLCDPSSSPLSLNPRVRPMNAFGGLM</sequence>
<dbReference type="Proteomes" id="UP001172457">
    <property type="component" value="Chromosome 4"/>
</dbReference>
<dbReference type="AlphaFoldDB" id="A0AA38T0T1"/>
<feature type="non-terminal residue" evidence="1">
    <location>
        <position position="1"/>
    </location>
</feature>
<comment type="caution">
    <text evidence="1">The sequence shown here is derived from an EMBL/GenBank/DDBJ whole genome shotgun (WGS) entry which is preliminary data.</text>
</comment>